<dbReference type="STRING" id="1909395.BKM31_42495"/>
<evidence type="ECO:0000256" key="7">
    <source>
        <dbReference type="ARBA" id="ARBA00023014"/>
    </source>
</evidence>
<evidence type="ECO:0000256" key="6">
    <source>
        <dbReference type="ARBA" id="ARBA00023004"/>
    </source>
</evidence>
<comment type="cofactor">
    <cofactor evidence="1">
        <name>[4Fe-4S] cluster</name>
        <dbReference type="ChEBI" id="CHEBI:49883"/>
    </cofactor>
</comment>
<keyword evidence="4" id="KW-0004">4Fe-4S</keyword>
<keyword evidence="6" id="KW-0408">Iron</keyword>
<reference evidence="14" key="1">
    <citation type="journal article" date="2017" name="Med. Chem. Commun.">
        <title>Nonomuraea sp. ATCC 55076 harbours the largest actinomycete chromosome to date and the kistamicin biosynthetic gene cluster.</title>
        <authorList>
            <person name="Nazari B."/>
            <person name="Forneris C.C."/>
            <person name="Gibson M.I."/>
            <person name="Moon K."/>
            <person name="Schramma K.R."/>
            <person name="Seyedsayamdost M.R."/>
        </authorList>
    </citation>
    <scope>NUCLEOTIDE SEQUENCE [LARGE SCALE GENOMIC DNA]</scope>
    <source>
        <strain evidence="14">ATCC 55076</strain>
    </source>
</reference>
<keyword evidence="9" id="KW-0238">DNA-binding</keyword>
<dbReference type="GO" id="GO:0003677">
    <property type="term" value="F:DNA binding"/>
    <property type="evidence" value="ECO:0007669"/>
    <property type="project" value="UniProtKB-KW"/>
</dbReference>
<protein>
    <recommendedName>
        <fullName evidence="12">4Fe-4S Wbl-type domain-containing protein</fullName>
    </recommendedName>
</protein>
<dbReference type="PANTHER" id="PTHR38839">
    <property type="entry name" value="TRANSCRIPTIONAL REGULATOR WHID-RELATED"/>
    <property type="match status" value="1"/>
</dbReference>
<comment type="subcellular location">
    <subcellularLocation>
        <location evidence="2">Cytoplasm</location>
    </subcellularLocation>
</comment>
<proteinExistence type="inferred from homology"/>
<feature type="domain" description="4Fe-4S Wbl-type" evidence="12">
    <location>
        <begin position="49"/>
        <end position="115"/>
    </location>
</feature>
<keyword evidence="5" id="KW-0479">Metal-binding</keyword>
<evidence type="ECO:0000256" key="3">
    <source>
        <dbReference type="ARBA" id="ARBA00006597"/>
    </source>
</evidence>
<keyword evidence="8" id="KW-0805">Transcription regulation</keyword>
<dbReference type="Pfam" id="PF02467">
    <property type="entry name" value="Whib"/>
    <property type="match status" value="1"/>
</dbReference>
<dbReference type="InterPro" id="IPR003482">
    <property type="entry name" value="Whib"/>
</dbReference>
<evidence type="ECO:0000256" key="5">
    <source>
        <dbReference type="ARBA" id="ARBA00022723"/>
    </source>
</evidence>
<evidence type="ECO:0000256" key="10">
    <source>
        <dbReference type="ARBA" id="ARBA00023157"/>
    </source>
</evidence>
<dbReference type="GO" id="GO:0051539">
    <property type="term" value="F:4 iron, 4 sulfur cluster binding"/>
    <property type="evidence" value="ECO:0007669"/>
    <property type="project" value="UniProtKB-KW"/>
</dbReference>
<dbReference type="Proteomes" id="UP000190797">
    <property type="component" value="Chromosome"/>
</dbReference>
<gene>
    <name evidence="13" type="ORF">BKM31_42495</name>
</gene>
<keyword evidence="14" id="KW-1185">Reference proteome</keyword>
<comment type="similarity">
    <text evidence="3">Belongs to the WhiB family.</text>
</comment>
<evidence type="ECO:0000259" key="12">
    <source>
        <dbReference type="PROSITE" id="PS51674"/>
    </source>
</evidence>
<name>A0A1V0AAJ1_9ACTN</name>
<keyword evidence="7" id="KW-0411">Iron-sulfur</keyword>
<dbReference type="AlphaFoldDB" id="A0A1V0AAJ1"/>
<evidence type="ECO:0000313" key="14">
    <source>
        <dbReference type="Proteomes" id="UP000190797"/>
    </source>
</evidence>
<evidence type="ECO:0000256" key="1">
    <source>
        <dbReference type="ARBA" id="ARBA00001966"/>
    </source>
</evidence>
<evidence type="ECO:0000256" key="8">
    <source>
        <dbReference type="ARBA" id="ARBA00023015"/>
    </source>
</evidence>
<evidence type="ECO:0000256" key="11">
    <source>
        <dbReference type="ARBA" id="ARBA00023163"/>
    </source>
</evidence>
<evidence type="ECO:0000313" key="13">
    <source>
        <dbReference type="EMBL" id="AQZ67244.1"/>
    </source>
</evidence>
<dbReference type="EMBL" id="CP017717">
    <property type="protein sequence ID" value="AQZ67244.1"/>
    <property type="molecule type" value="Genomic_DNA"/>
</dbReference>
<evidence type="ECO:0000256" key="4">
    <source>
        <dbReference type="ARBA" id="ARBA00022485"/>
    </source>
</evidence>
<dbReference type="GO" id="GO:0045454">
    <property type="term" value="P:cell redox homeostasis"/>
    <property type="evidence" value="ECO:0007669"/>
    <property type="project" value="TreeGrafter"/>
</dbReference>
<keyword evidence="11" id="KW-0804">Transcription</keyword>
<dbReference type="GO" id="GO:0045892">
    <property type="term" value="P:negative regulation of DNA-templated transcription"/>
    <property type="evidence" value="ECO:0007669"/>
    <property type="project" value="TreeGrafter"/>
</dbReference>
<organism evidence="13 14">
    <name type="scientific">[Actinomadura] parvosata subsp. kistnae</name>
    <dbReference type="NCBI Taxonomy" id="1909395"/>
    <lineage>
        <taxon>Bacteria</taxon>
        <taxon>Bacillati</taxon>
        <taxon>Actinomycetota</taxon>
        <taxon>Actinomycetes</taxon>
        <taxon>Streptosporangiales</taxon>
        <taxon>Streptosporangiaceae</taxon>
        <taxon>Nonomuraea</taxon>
    </lineage>
</organism>
<evidence type="ECO:0000256" key="2">
    <source>
        <dbReference type="ARBA" id="ARBA00004496"/>
    </source>
</evidence>
<sequence>MKPPGTFTTFDDAYDKAQSRLVRDAARGYRALLASVIKGMPRHLVEQAACRFDPDLHTGPDAFAEEPADARAAREQVAREVCAECPVWASCLFYALDARPDTGVWAGLTPDELAAFAGGQGASTPTPREAA</sequence>
<accession>A0A1V0AAJ1</accession>
<dbReference type="KEGG" id="noa:BKM31_42495"/>
<dbReference type="GO" id="GO:0047134">
    <property type="term" value="F:protein-disulfide reductase [NAD(P)H] activity"/>
    <property type="evidence" value="ECO:0007669"/>
    <property type="project" value="TreeGrafter"/>
</dbReference>
<dbReference type="InterPro" id="IPR034768">
    <property type="entry name" value="4FE4S_WBL"/>
</dbReference>
<dbReference type="OrthoDB" id="3479104at2"/>
<dbReference type="GO" id="GO:0005737">
    <property type="term" value="C:cytoplasm"/>
    <property type="evidence" value="ECO:0007669"/>
    <property type="project" value="UniProtKB-SubCell"/>
</dbReference>
<evidence type="ECO:0000256" key="9">
    <source>
        <dbReference type="ARBA" id="ARBA00023125"/>
    </source>
</evidence>
<dbReference type="GO" id="GO:0046872">
    <property type="term" value="F:metal ion binding"/>
    <property type="evidence" value="ECO:0007669"/>
    <property type="project" value="UniProtKB-KW"/>
</dbReference>
<dbReference type="PROSITE" id="PS51674">
    <property type="entry name" value="4FE4S_WBL"/>
    <property type="match status" value="1"/>
</dbReference>
<keyword evidence="10" id="KW-1015">Disulfide bond</keyword>